<dbReference type="SUPFAM" id="SSF50891">
    <property type="entry name" value="Cyclophilin-like"/>
    <property type="match status" value="1"/>
</dbReference>
<dbReference type="PANTHER" id="PTHR45625">
    <property type="entry name" value="PEPTIDYL-PROLYL CIS-TRANS ISOMERASE-RELATED"/>
    <property type="match status" value="1"/>
</dbReference>
<sequence>MSDKVKFQTNMGDVVFELYWDHAPKRGYYNGVIFHRIIADFMAQTGDPTGTGRGGTSIYGQKFEDEISPELRFVGAGILAMANSGPNTNGSQFFITLAPTPYLDGKHTIFGRVAAGMNVVQRIGAVATDAQDSGLGPDSDSELSSAPPSPRLDPVPLLPPDPAPPSETEPRKARPRAKRQPSTTVPNPPSSPKRRKRAEAVKVNEATGKGKETAEKGKGKEVGATSRKGGAKAVGKTKVQVQAEDPSPEIPPLDEQPSTSTGPKSRKPKPTKVSPPAPAPPVKKPAPSKPKVATTSKTALPDQDEVPPPPAKKPAPFAKTKSNPEPSPPEDQSADPPKVDPPPAPITKPAPFAKPAPKPKPAPPTKPPPFNTSKSDPSRPAPSAIKSTLLSTRTKRPTFNESADSSDEEEETPKRHKRRKSHVEATSKPTRKSRPSLPAQPTPRAKSRLETTSSPVELRPASFLTKTSSLSFMMKPAAPSTSANLQPREDVWSYDDLTGLTWVKLDVHKCEIVPGNDQAGVSEQWCWWPAEVKQNTSNGLKLCLCGLGIERELGPHVAAETNVLAFRKPNISSVRFPTFKTAFSPRVGQAESGEPSAGEPSNQSTGERPGESSTPPAILPSSPSALETTWKQALTRAFEIDTESNDGLVDIHLLFSQKSQSSREEDELSGNTLEEQEQSEDEDEDLLDVGATVLCRFRTRYYPAQIISYHPRDGKARRRGPKGKYKCRFADDSTKLAVRREIMTTLDDGFVVCPLGTYQQYTSNTHQKPSGVREPSPAPRAHSPAPEPDDSKIDPEEYCSRERMRDQLKPVLPFLKGLIERSYIPGKGIVQGTEIPCEPRVSEDSPTKESELDTSPDNQDATTPSESILDRHAIFMQGGRARKNLAYSVHTGDLNEDDCEELMFEISRWALRGERWACGSSSQESGKGTASQDVGEAMEDVGDIKNQEGVDVLSQEGGEAIDRVEGRAVAQVAPGDESTVQENGEGNSMNGIIQEDGSTSQEIQMAEDPDTEIAADAKEPEHKEPADDSTPDTDVEMQDASQETNDQQDSPP</sequence>
<feature type="compositionally biased region" description="Low complexity" evidence="5">
    <location>
        <begin position="773"/>
        <end position="784"/>
    </location>
</feature>
<organism evidence="7 8">
    <name type="scientific">Rhizoctonia solani</name>
    <dbReference type="NCBI Taxonomy" id="456999"/>
    <lineage>
        <taxon>Eukaryota</taxon>
        <taxon>Fungi</taxon>
        <taxon>Dikarya</taxon>
        <taxon>Basidiomycota</taxon>
        <taxon>Agaricomycotina</taxon>
        <taxon>Agaricomycetes</taxon>
        <taxon>Cantharellales</taxon>
        <taxon>Ceratobasidiaceae</taxon>
        <taxon>Rhizoctonia</taxon>
    </lineage>
</organism>
<dbReference type="EMBL" id="CAJNJQ010004433">
    <property type="protein sequence ID" value="CAE7211076.1"/>
    <property type="molecule type" value="Genomic_DNA"/>
</dbReference>
<dbReference type="PRINTS" id="PR00153">
    <property type="entry name" value="CSAPPISMRASE"/>
</dbReference>
<feature type="compositionally biased region" description="Polar residues" evidence="5">
    <location>
        <begin position="853"/>
        <end position="866"/>
    </location>
</feature>
<feature type="compositionally biased region" description="Acidic residues" evidence="5">
    <location>
        <begin position="664"/>
        <end position="685"/>
    </location>
</feature>
<feature type="compositionally biased region" description="Basic and acidic residues" evidence="5">
    <location>
        <begin position="840"/>
        <end position="851"/>
    </location>
</feature>
<dbReference type="Proteomes" id="UP000663827">
    <property type="component" value="Unassembled WGS sequence"/>
</dbReference>
<dbReference type="PROSITE" id="PS50072">
    <property type="entry name" value="CSA_PPIASE_2"/>
    <property type="match status" value="1"/>
</dbReference>
<reference evidence="7" key="1">
    <citation type="submission" date="2021-01" db="EMBL/GenBank/DDBJ databases">
        <authorList>
            <person name="Kaushik A."/>
        </authorList>
    </citation>
    <scope>NUCLEOTIDE SEQUENCE</scope>
    <source>
        <strain evidence="7">AG5</strain>
    </source>
</reference>
<feature type="compositionally biased region" description="Low complexity" evidence="5">
    <location>
        <begin position="231"/>
        <end position="243"/>
    </location>
</feature>
<accession>A0A8H3E4Y4</accession>
<evidence type="ECO:0000259" key="6">
    <source>
        <dbReference type="PROSITE" id="PS50072"/>
    </source>
</evidence>
<feature type="domain" description="PPIase cyclophilin-type" evidence="6">
    <location>
        <begin position="1"/>
        <end position="148"/>
    </location>
</feature>
<dbReference type="InterPro" id="IPR020892">
    <property type="entry name" value="Cyclophilin-type_PPIase_CS"/>
</dbReference>
<proteinExistence type="predicted"/>
<feature type="non-terminal residue" evidence="7">
    <location>
        <position position="1052"/>
    </location>
</feature>
<gene>
    <name evidence="7" type="ORF">RDB_LOCUS152167</name>
</gene>
<name>A0A8H3E4Y4_9AGAM</name>
<dbReference type="InterPro" id="IPR029000">
    <property type="entry name" value="Cyclophilin-like_dom_sf"/>
</dbReference>
<feature type="compositionally biased region" description="Basic and acidic residues" evidence="5">
    <location>
        <begin position="1015"/>
        <end position="1026"/>
    </location>
</feature>
<feature type="region of interest" description="Disordered" evidence="5">
    <location>
        <begin position="585"/>
        <end position="623"/>
    </location>
</feature>
<dbReference type="GO" id="GO:0006457">
    <property type="term" value="P:protein folding"/>
    <property type="evidence" value="ECO:0007669"/>
    <property type="project" value="InterPro"/>
</dbReference>
<feature type="region of interest" description="Disordered" evidence="5">
    <location>
        <begin position="130"/>
        <end position="460"/>
    </location>
</feature>
<feature type="region of interest" description="Disordered" evidence="5">
    <location>
        <begin position="659"/>
        <end position="685"/>
    </location>
</feature>
<keyword evidence="3" id="KW-0697">Rotamase</keyword>
<protein>
    <recommendedName>
        <fullName evidence="2">peptidylprolyl isomerase</fullName>
        <ecNumber evidence="2">5.2.1.8</ecNumber>
    </recommendedName>
</protein>
<feature type="compositionally biased region" description="Polar residues" evidence="5">
    <location>
        <begin position="978"/>
        <end position="1003"/>
    </location>
</feature>
<evidence type="ECO:0000256" key="4">
    <source>
        <dbReference type="ARBA" id="ARBA00023235"/>
    </source>
</evidence>
<feature type="compositionally biased region" description="Pro residues" evidence="5">
    <location>
        <begin position="273"/>
        <end position="288"/>
    </location>
</feature>
<dbReference type="InterPro" id="IPR044666">
    <property type="entry name" value="Cyclophilin_A-like"/>
</dbReference>
<dbReference type="EC" id="5.2.1.8" evidence="2"/>
<dbReference type="GO" id="GO:0003755">
    <property type="term" value="F:peptidyl-prolyl cis-trans isomerase activity"/>
    <property type="evidence" value="ECO:0007669"/>
    <property type="project" value="UniProtKB-KW"/>
</dbReference>
<evidence type="ECO:0000313" key="8">
    <source>
        <dbReference type="Proteomes" id="UP000663827"/>
    </source>
</evidence>
<dbReference type="PROSITE" id="PS00170">
    <property type="entry name" value="CSA_PPIASE_1"/>
    <property type="match status" value="1"/>
</dbReference>
<keyword evidence="4" id="KW-0413">Isomerase</keyword>
<dbReference type="InterPro" id="IPR002130">
    <property type="entry name" value="Cyclophilin-type_PPIase_dom"/>
</dbReference>
<dbReference type="GO" id="GO:0071013">
    <property type="term" value="C:catalytic step 2 spliceosome"/>
    <property type="evidence" value="ECO:0007669"/>
    <property type="project" value="TreeGrafter"/>
</dbReference>
<feature type="compositionally biased region" description="Pro residues" evidence="5">
    <location>
        <begin position="147"/>
        <end position="167"/>
    </location>
</feature>
<feature type="region of interest" description="Disordered" evidence="5">
    <location>
        <begin position="829"/>
        <end position="869"/>
    </location>
</feature>
<dbReference type="PANTHER" id="PTHR45625:SF4">
    <property type="entry name" value="PEPTIDYLPROLYL ISOMERASE DOMAIN AND WD REPEAT-CONTAINING PROTEIN 1"/>
    <property type="match status" value="1"/>
</dbReference>
<evidence type="ECO:0000256" key="1">
    <source>
        <dbReference type="ARBA" id="ARBA00000971"/>
    </source>
</evidence>
<dbReference type="AlphaFoldDB" id="A0A8H3E4Y4"/>
<dbReference type="Gene3D" id="2.40.100.10">
    <property type="entry name" value="Cyclophilin-like"/>
    <property type="match status" value="1"/>
</dbReference>
<feature type="compositionally biased region" description="Basic and acidic residues" evidence="5">
    <location>
        <begin position="198"/>
        <end position="221"/>
    </location>
</feature>
<feature type="region of interest" description="Disordered" evidence="5">
    <location>
        <begin position="943"/>
        <end position="1052"/>
    </location>
</feature>
<feature type="compositionally biased region" description="Polar residues" evidence="5">
    <location>
        <begin position="385"/>
        <end position="400"/>
    </location>
</feature>
<feature type="compositionally biased region" description="Low complexity" evidence="5">
    <location>
        <begin position="612"/>
        <end position="623"/>
    </location>
</feature>
<evidence type="ECO:0000256" key="3">
    <source>
        <dbReference type="ARBA" id="ARBA00023110"/>
    </source>
</evidence>
<comment type="caution">
    <text evidence="7">The sequence shown here is derived from an EMBL/GenBank/DDBJ whole genome shotgun (WGS) entry which is preliminary data.</text>
</comment>
<feature type="region of interest" description="Disordered" evidence="5">
    <location>
        <begin position="762"/>
        <end position="795"/>
    </location>
</feature>
<evidence type="ECO:0000313" key="7">
    <source>
        <dbReference type="EMBL" id="CAE7211076.1"/>
    </source>
</evidence>
<dbReference type="Pfam" id="PF00160">
    <property type="entry name" value="Pro_isomerase"/>
    <property type="match status" value="1"/>
</dbReference>
<feature type="compositionally biased region" description="Polar residues" evidence="5">
    <location>
        <begin position="1039"/>
        <end position="1052"/>
    </location>
</feature>
<evidence type="ECO:0000256" key="2">
    <source>
        <dbReference type="ARBA" id="ARBA00013194"/>
    </source>
</evidence>
<evidence type="ECO:0000256" key="5">
    <source>
        <dbReference type="SAM" id="MobiDB-lite"/>
    </source>
</evidence>
<comment type="catalytic activity">
    <reaction evidence="1">
        <text>[protein]-peptidylproline (omega=180) = [protein]-peptidylproline (omega=0)</text>
        <dbReference type="Rhea" id="RHEA:16237"/>
        <dbReference type="Rhea" id="RHEA-COMP:10747"/>
        <dbReference type="Rhea" id="RHEA-COMP:10748"/>
        <dbReference type="ChEBI" id="CHEBI:83833"/>
        <dbReference type="ChEBI" id="CHEBI:83834"/>
        <dbReference type="EC" id="5.2.1.8"/>
    </reaction>
</comment>
<feature type="compositionally biased region" description="Pro residues" evidence="5">
    <location>
        <begin position="339"/>
        <end position="370"/>
    </location>
</feature>
<feature type="compositionally biased region" description="Acidic residues" evidence="5">
    <location>
        <begin position="1027"/>
        <end position="1037"/>
    </location>
</feature>